<reference evidence="7 8" key="1">
    <citation type="journal article" date="2016" name="Nat. Commun.">
        <title>Thousands of microbial genomes shed light on interconnected biogeochemical processes in an aquifer system.</title>
        <authorList>
            <person name="Anantharaman K."/>
            <person name="Brown C.T."/>
            <person name="Hug L.A."/>
            <person name="Sharon I."/>
            <person name="Castelle C.J."/>
            <person name="Probst A.J."/>
            <person name="Thomas B.C."/>
            <person name="Singh A."/>
            <person name="Wilkins M.J."/>
            <person name="Karaoz U."/>
            <person name="Brodie E.L."/>
            <person name="Williams K.H."/>
            <person name="Hubbard S.S."/>
            <person name="Banfield J.F."/>
        </authorList>
    </citation>
    <scope>NUCLEOTIDE SEQUENCE [LARGE SCALE GENOMIC DNA]</scope>
</reference>
<feature type="domain" description="Diacylglycerol glucosyltransferase N-terminal" evidence="6">
    <location>
        <begin position="16"/>
        <end position="181"/>
    </location>
</feature>
<feature type="domain" description="Glycosyl transferase family 28 C-terminal" evidence="5">
    <location>
        <begin position="208"/>
        <end position="363"/>
    </location>
</feature>
<protein>
    <submittedName>
        <fullName evidence="7">Uncharacterized protein</fullName>
    </submittedName>
</protein>
<dbReference type="InterPro" id="IPR007235">
    <property type="entry name" value="Glyco_trans_28_C"/>
</dbReference>
<dbReference type="InterPro" id="IPR050519">
    <property type="entry name" value="Glycosyltransf_28_UgtP"/>
</dbReference>
<dbReference type="AlphaFoldDB" id="A0A1G1Y5K5"/>
<dbReference type="EMBL" id="MHIF01000033">
    <property type="protein sequence ID" value="OGY47464.1"/>
    <property type="molecule type" value="Genomic_DNA"/>
</dbReference>
<keyword evidence="3" id="KW-0328">Glycosyltransferase</keyword>
<dbReference type="Pfam" id="PF06925">
    <property type="entry name" value="MGDG_synth"/>
    <property type="match status" value="1"/>
</dbReference>
<accession>A0A1G1Y5K5</accession>
<proteinExistence type="inferred from homology"/>
<dbReference type="GO" id="GO:0009247">
    <property type="term" value="P:glycolipid biosynthetic process"/>
    <property type="evidence" value="ECO:0007669"/>
    <property type="project" value="InterPro"/>
</dbReference>
<evidence type="ECO:0000256" key="4">
    <source>
        <dbReference type="ARBA" id="ARBA00022679"/>
    </source>
</evidence>
<evidence type="ECO:0000256" key="2">
    <source>
        <dbReference type="ARBA" id="ARBA00006962"/>
    </source>
</evidence>
<organism evidence="7 8">
    <name type="scientific">Candidatus Buchananbacteria bacterium RIFCSPHIGHO2_01_FULL_46_12</name>
    <dbReference type="NCBI Taxonomy" id="1797536"/>
    <lineage>
        <taxon>Bacteria</taxon>
        <taxon>Candidatus Buchananiibacteriota</taxon>
    </lineage>
</organism>
<comment type="subcellular location">
    <subcellularLocation>
        <location evidence="1">Membrane</location>
    </subcellularLocation>
</comment>
<dbReference type="SUPFAM" id="SSF53756">
    <property type="entry name" value="UDP-Glycosyltransferase/glycogen phosphorylase"/>
    <property type="match status" value="1"/>
</dbReference>
<dbReference type="GO" id="GO:0016020">
    <property type="term" value="C:membrane"/>
    <property type="evidence" value="ECO:0007669"/>
    <property type="project" value="UniProtKB-SubCell"/>
</dbReference>
<dbReference type="PANTHER" id="PTHR43025:SF3">
    <property type="entry name" value="MONOGALACTOSYLDIACYLGLYCEROL SYNTHASE 1, CHLOROPLASTIC"/>
    <property type="match status" value="1"/>
</dbReference>
<dbReference type="GO" id="GO:0016758">
    <property type="term" value="F:hexosyltransferase activity"/>
    <property type="evidence" value="ECO:0007669"/>
    <property type="project" value="InterPro"/>
</dbReference>
<name>A0A1G1Y5K5_9BACT</name>
<keyword evidence="4" id="KW-0808">Transferase</keyword>
<dbReference type="Proteomes" id="UP000178432">
    <property type="component" value="Unassembled WGS sequence"/>
</dbReference>
<evidence type="ECO:0000256" key="3">
    <source>
        <dbReference type="ARBA" id="ARBA00022676"/>
    </source>
</evidence>
<sequence>MSKKALIIYAGAGQGHYSCAKSIKRVFEDKYPEIETGLFDVLNHPFKIYQKAFAGGYEYLAGHIPFFWRLLYRFFNNSRRQKFAQLVFKLFFEKPLAALIGDFKPDFIIATHFLPARLISFSQRDDLIRIPSGAVLTDYGCHSFWLDPEINYYFVATPELKKCLMGYGVKDEQIMVFGIPIEKKFSPPNNQAEIVQKLGLKAGLFTFLIVGGQFKLSAVKALIDDLEKNQAGKIQYLIVAGRDGEFEKAAEQSNLKQMANVKTFGFIPNLEELMAASDIIFSKAGGLTVSECLATGLPLIINKVIPGQEEDNVEFLTGRGAAVKVNNVMEISQLINELLARPEKLAAMKNAALSLGKPKAAEDLVDFVYNKIK</sequence>
<dbReference type="Gene3D" id="3.40.50.2000">
    <property type="entry name" value="Glycogen Phosphorylase B"/>
    <property type="match status" value="1"/>
</dbReference>
<evidence type="ECO:0000313" key="8">
    <source>
        <dbReference type="Proteomes" id="UP000178432"/>
    </source>
</evidence>
<evidence type="ECO:0000259" key="6">
    <source>
        <dbReference type="Pfam" id="PF06925"/>
    </source>
</evidence>
<dbReference type="Pfam" id="PF04101">
    <property type="entry name" value="Glyco_tran_28_C"/>
    <property type="match status" value="1"/>
</dbReference>
<gene>
    <name evidence="7" type="ORF">A2663_03135</name>
</gene>
<comment type="similarity">
    <text evidence="2">Belongs to the glycosyltransferase 28 family.</text>
</comment>
<dbReference type="InterPro" id="IPR009695">
    <property type="entry name" value="Diacylglyc_glucosyltr_N"/>
</dbReference>
<evidence type="ECO:0000313" key="7">
    <source>
        <dbReference type="EMBL" id="OGY47464.1"/>
    </source>
</evidence>
<evidence type="ECO:0000259" key="5">
    <source>
        <dbReference type="Pfam" id="PF04101"/>
    </source>
</evidence>
<dbReference type="PANTHER" id="PTHR43025">
    <property type="entry name" value="MONOGALACTOSYLDIACYLGLYCEROL SYNTHASE"/>
    <property type="match status" value="1"/>
</dbReference>
<comment type="caution">
    <text evidence="7">The sequence shown here is derived from an EMBL/GenBank/DDBJ whole genome shotgun (WGS) entry which is preliminary data.</text>
</comment>
<evidence type="ECO:0000256" key="1">
    <source>
        <dbReference type="ARBA" id="ARBA00004370"/>
    </source>
</evidence>